<dbReference type="InterPro" id="IPR000792">
    <property type="entry name" value="Tscrpt_reg_LuxR_C"/>
</dbReference>
<dbReference type="EMBL" id="CAJPVI010000008">
    <property type="protein sequence ID" value="CAG2139925.1"/>
    <property type="molecule type" value="Genomic_DNA"/>
</dbReference>
<organism evidence="5 6">
    <name type="scientific">Cupriavidus numazuensis</name>
    <dbReference type="NCBI Taxonomy" id="221992"/>
    <lineage>
        <taxon>Bacteria</taxon>
        <taxon>Pseudomonadati</taxon>
        <taxon>Pseudomonadota</taxon>
        <taxon>Betaproteobacteria</taxon>
        <taxon>Burkholderiales</taxon>
        <taxon>Burkholderiaceae</taxon>
        <taxon>Cupriavidus</taxon>
    </lineage>
</organism>
<keyword evidence="1" id="KW-0805">Transcription regulation</keyword>
<dbReference type="Gene3D" id="1.10.10.10">
    <property type="entry name" value="Winged helix-like DNA-binding domain superfamily/Winged helix DNA-binding domain"/>
    <property type="match status" value="1"/>
</dbReference>
<dbReference type="InterPro" id="IPR011990">
    <property type="entry name" value="TPR-like_helical_dom_sf"/>
</dbReference>
<evidence type="ECO:0000256" key="2">
    <source>
        <dbReference type="ARBA" id="ARBA00023125"/>
    </source>
</evidence>
<dbReference type="PANTHER" id="PTHR44688:SF16">
    <property type="entry name" value="DNA-BINDING TRANSCRIPTIONAL ACTIVATOR DEVR_DOSR"/>
    <property type="match status" value="1"/>
</dbReference>
<protein>
    <submittedName>
        <fullName evidence="5">HTH-type transcriptional regulator MalT</fullName>
    </submittedName>
</protein>
<evidence type="ECO:0000313" key="5">
    <source>
        <dbReference type="EMBL" id="CAG2139925.1"/>
    </source>
</evidence>
<evidence type="ECO:0000256" key="3">
    <source>
        <dbReference type="ARBA" id="ARBA00023163"/>
    </source>
</evidence>
<dbReference type="Pfam" id="PF17874">
    <property type="entry name" value="TPR_MalT"/>
    <property type="match status" value="1"/>
</dbReference>
<dbReference type="Gene3D" id="1.25.40.10">
    <property type="entry name" value="Tetratricopeptide repeat domain"/>
    <property type="match status" value="1"/>
</dbReference>
<dbReference type="SUPFAM" id="SSF52540">
    <property type="entry name" value="P-loop containing nucleoside triphosphate hydrolases"/>
    <property type="match status" value="1"/>
</dbReference>
<gene>
    <name evidence="5" type="primary">malT_2</name>
    <name evidence="5" type="ORF">LMG26411_01800</name>
</gene>
<comment type="caution">
    <text evidence="5">The sequence shown here is derived from an EMBL/GenBank/DDBJ whole genome shotgun (WGS) entry which is preliminary data.</text>
</comment>
<sequence>MSMAVWIHALRAVPVGHVIVVRDGLAAHGADLLDHFLCRAGDVRAAIGRSAEVVDHHFGALAGELQRIFATQATAGAGDDDHAVLAELLHSVFLSKSVGMCVQSVLMLTDGLIISGGRAVATSRIGQLVADSSAAAINTVRVSADTPHVSAFRYDAQDECIGHRMNHRPIVSTKFAPPRIGARYVVRSRLLEVLARVDERKLALVTGSPGYGKTTLLAQLRQHCLNAGADVVWVSLTPDDEGFADFCAGLLAALQRISVIGACAPAIGEGSAAFIETTAALIVEGAAALPKALYLMLDDYHYVQDAWAHKLLQRVIDFAPPNLHIVIVARVLPPFSLSRLRVMDQVIELDATQLPFDIGETRVFLDDLLRAGRVGPDEVAQAYTITGGWPACLQLVAAMLRQKSDPRTALRDVLRRSSDLQTYLSEEILALLPATSVAFLEGISMLRRVTPALAEAITGDTGAAELLKRMEEVSLLISRVETGDAQLWYRLHPLFSEFLAARVARHGAARVAEIHRRSAQWFADNGLLAEAVRHATLVGDTALAVQVIEGSAPAVWSLEFIVPTLRLLDRLPEETLLDHPSLFFLASLTFALAARHARVERWLVDWSQRDEAHRARIGERELSLIRAVVALQRDDSAQVIALLEPRLDAVPADAFLRYVMVSVLATAYAAVGRFDDARRLLDRYPTPASQRNDEIALVAETARIRILLLDGNASEACQHASSLHARALDLYGPHSICASVTAPFLADACYELDRPDDAQEAIANRTNLLRSTSPDVVMRNALCRARLALLREGPEIALAFLREQAARLREIGLDRAMSHLLAEQVRICLGLGDHTRAEDAARELRQLAERRRCAGGSSEEIVMVAAIASARLALHAEPGLALRLLETATTEAQAICRGQALALIDLLRAGALDGLGRQEEALAAATAAFARGARLGLVRTFVDEGALAATQLERLRRAGTQATPGAYVAMLWEKLCPHPAPTPCGAPATASVRRVLTPREAEILGLVAQAMSNKRIALALGITLQTVKWNLRNIFAKLDVSSRYDAMVQARQHELIR</sequence>
<dbReference type="PRINTS" id="PR00038">
    <property type="entry name" value="HTHLUXR"/>
</dbReference>
<dbReference type="Pfam" id="PF00196">
    <property type="entry name" value="GerE"/>
    <property type="match status" value="1"/>
</dbReference>
<proteinExistence type="predicted"/>
<dbReference type="InterPro" id="IPR041617">
    <property type="entry name" value="TPR_MalT"/>
</dbReference>
<dbReference type="InterPro" id="IPR036388">
    <property type="entry name" value="WH-like_DNA-bd_sf"/>
</dbReference>
<dbReference type="InterPro" id="IPR049945">
    <property type="entry name" value="AAA_22"/>
</dbReference>
<dbReference type="Gene3D" id="3.40.50.300">
    <property type="entry name" value="P-loop containing nucleotide triphosphate hydrolases"/>
    <property type="match status" value="1"/>
</dbReference>
<dbReference type="InterPro" id="IPR059106">
    <property type="entry name" value="WHD_MalT"/>
</dbReference>
<dbReference type="SMART" id="SM00421">
    <property type="entry name" value="HTH_LUXR"/>
    <property type="match status" value="1"/>
</dbReference>
<feature type="domain" description="HTH luxR-type" evidence="4">
    <location>
        <begin position="989"/>
        <end position="1054"/>
    </location>
</feature>
<dbReference type="InterPro" id="IPR027417">
    <property type="entry name" value="P-loop_NTPase"/>
</dbReference>
<evidence type="ECO:0000313" key="6">
    <source>
        <dbReference type="Proteomes" id="UP000672657"/>
    </source>
</evidence>
<accession>A0ABM8TE48</accession>
<dbReference type="Pfam" id="PF13401">
    <property type="entry name" value="AAA_22"/>
    <property type="match status" value="1"/>
</dbReference>
<reference evidence="5 6" key="1">
    <citation type="submission" date="2021-03" db="EMBL/GenBank/DDBJ databases">
        <authorList>
            <person name="Peeters C."/>
        </authorList>
    </citation>
    <scope>NUCLEOTIDE SEQUENCE [LARGE SCALE GENOMIC DNA]</scope>
    <source>
        <strain evidence="5 6">LMG 26411</strain>
    </source>
</reference>
<evidence type="ECO:0000256" key="1">
    <source>
        <dbReference type="ARBA" id="ARBA00023015"/>
    </source>
</evidence>
<evidence type="ECO:0000259" key="4">
    <source>
        <dbReference type="PROSITE" id="PS50043"/>
    </source>
</evidence>
<name>A0ABM8TE48_9BURK</name>
<dbReference type="PANTHER" id="PTHR44688">
    <property type="entry name" value="DNA-BINDING TRANSCRIPTIONAL ACTIVATOR DEVR_DOSR"/>
    <property type="match status" value="1"/>
</dbReference>
<dbReference type="Pfam" id="PF25873">
    <property type="entry name" value="WHD_MalT"/>
    <property type="match status" value="1"/>
</dbReference>
<keyword evidence="2" id="KW-0238">DNA-binding</keyword>
<dbReference type="InterPro" id="IPR016032">
    <property type="entry name" value="Sig_transdc_resp-reg_C-effctor"/>
</dbReference>
<dbReference type="SUPFAM" id="SSF46894">
    <property type="entry name" value="C-terminal effector domain of the bipartite response regulators"/>
    <property type="match status" value="1"/>
</dbReference>
<dbReference type="CDD" id="cd06170">
    <property type="entry name" value="LuxR_C_like"/>
    <property type="match status" value="1"/>
</dbReference>
<keyword evidence="3" id="KW-0804">Transcription</keyword>
<dbReference type="Proteomes" id="UP000672657">
    <property type="component" value="Unassembled WGS sequence"/>
</dbReference>
<keyword evidence="6" id="KW-1185">Reference proteome</keyword>
<dbReference type="PROSITE" id="PS50043">
    <property type="entry name" value="HTH_LUXR_2"/>
    <property type="match status" value="1"/>
</dbReference>